<sequence length="61" mass="7013">MTQSPDWPTYISLMEQLLDVPLDDERRKELAIQLARIAAMAEPLLAFELPQRQEVAGVYKL</sequence>
<evidence type="ECO:0000313" key="1">
    <source>
        <dbReference type="EMBL" id="MCT4700999.1"/>
    </source>
</evidence>
<evidence type="ECO:0000313" key="2">
    <source>
        <dbReference type="Proteomes" id="UP001150641"/>
    </source>
</evidence>
<protein>
    <submittedName>
        <fullName evidence="1">Oxalurate catabolism protein HpxX</fullName>
    </submittedName>
</protein>
<dbReference type="AlphaFoldDB" id="A0A9X3AA26"/>
<dbReference type="Proteomes" id="UP001150641">
    <property type="component" value="Unassembled WGS sequence"/>
</dbReference>
<reference evidence="1" key="1">
    <citation type="submission" date="2022-03" db="EMBL/GenBank/DDBJ databases">
        <title>Proposal of a novel genus Dryocolo and two novel species.</title>
        <authorList>
            <person name="Maddock D.W."/>
            <person name="Brady C.L."/>
            <person name="Denman S."/>
            <person name="Arnold D."/>
        </authorList>
    </citation>
    <scope>NUCLEOTIDE SEQUENCE</scope>
    <source>
        <strain evidence="1">H6W4</strain>
    </source>
</reference>
<dbReference type="NCBIfam" id="NF033624">
    <property type="entry name" value="HpxX"/>
    <property type="match status" value="1"/>
</dbReference>
<dbReference type="Pfam" id="PF13318">
    <property type="entry name" value="AtzG-like"/>
    <property type="match status" value="1"/>
</dbReference>
<keyword evidence="2" id="KW-1185">Reference proteome</keyword>
<dbReference type="EMBL" id="JALHAP010000071">
    <property type="protein sequence ID" value="MCT4700999.1"/>
    <property type="molecule type" value="Genomic_DNA"/>
</dbReference>
<comment type="caution">
    <text evidence="1">The sequence shown here is derived from an EMBL/GenBank/DDBJ whole genome shotgun (WGS) entry which is preliminary data.</text>
</comment>
<organism evidence="1 2">
    <name type="scientific">Dryocola boscaweniae</name>
    <dbReference type="NCBI Taxonomy" id="2925397"/>
    <lineage>
        <taxon>Bacteria</taxon>
        <taxon>Pseudomonadati</taxon>
        <taxon>Pseudomonadota</taxon>
        <taxon>Gammaproteobacteria</taxon>
        <taxon>Enterobacterales</taxon>
        <taxon>Enterobacteriaceae</taxon>
        <taxon>Dryocola</taxon>
    </lineage>
</organism>
<name>A0A9X3AA26_9ENTR</name>
<accession>A0A9X3AA26</accession>
<dbReference type="InterPro" id="IPR025148">
    <property type="entry name" value="AtzG-like"/>
</dbReference>
<gene>
    <name evidence="1" type="primary">hpxX</name>
    <name evidence="1" type="ORF">MUA00_04145</name>
</gene>
<proteinExistence type="predicted"/>
<dbReference type="RefSeq" id="WP_271121736.1">
    <property type="nucleotide sequence ID" value="NZ_JALHAN010000057.1"/>
</dbReference>